<evidence type="ECO:0000313" key="2">
    <source>
        <dbReference type="Proteomes" id="UP000481858"/>
    </source>
</evidence>
<dbReference type="InParanoid" id="A0A7C8J5I7"/>
<protein>
    <submittedName>
        <fullName evidence="1">Uncharacterized protein</fullName>
    </submittedName>
</protein>
<sequence>MTWPRIAVISLNDESLFYKIHASLLANLECQVDIEYIEGVASALRLFLEWPSPSAVLITDEALTQVENAYVLEEVLRYVRRGGTAVVIGHFDSFLKILETRPLFIQAGVHGPYYRTTAVPGQATSLFQCLYSQCDSNEYGKALSHTISTCMEAGADIYMVAPGFINEELLRVREADYLAGHQLPEIPGIQLRQESVPVVTITTTFTDHITLTMTLSPSLTPFLTSSPQSTSIDRPWVITQSDSSRFKASFSGLVLWIAVVLLQDYWINGY</sequence>
<name>A0A7C8J5I7_9PEZI</name>
<dbReference type="OrthoDB" id="5421216at2759"/>
<dbReference type="EMBL" id="WUBL01000014">
    <property type="protein sequence ID" value="KAF2971279.1"/>
    <property type="molecule type" value="Genomic_DNA"/>
</dbReference>
<proteinExistence type="predicted"/>
<comment type="caution">
    <text evidence="1">The sequence shown here is derived from an EMBL/GenBank/DDBJ whole genome shotgun (WGS) entry which is preliminary data.</text>
</comment>
<dbReference type="AlphaFoldDB" id="A0A7C8J5I7"/>
<reference evidence="1 2" key="1">
    <citation type="submission" date="2019-12" db="EMBL/GenBank/DDBJ databases">
        <title>Draft genome sequence of the ascomycete Xylaria multiplex DSM 110363.</title>
        <authorList>
            <person name="Buettner E."/>
            <person name="Kellner H."/>
        </authorList>
    </citation>
    <scope>NUCLEOTIDE SEQUENCE [LARGE SCALE GENOMIC DNA]</scope>
    <source>
        <strain evidence="1 2">DSM 110363</strain>
    </source>
</reference>
<keyword evidence="2" id="KW-1185">Reference proteome</keyword>
<gene>
    <name evidence="1" type="ORF">GQX73_g2273</name>
</gene>
<accession>A0A7C8J5I7</accession>
<evidence type="ECO:0000313" key="1">
    <source>
        <dbReference type="EMBL" id="KAF2971279.1"/>
    </source>
</evidence>
<organism evidence="1 2">
    <name type="scientific">Xylaria multiplex</name>
    <dbReference type="NCBI Taxonomy" id="323545"/>
    <lineage>
        <taxon>Eukaryota</taxon>
        <taxon>Fungi</taxon>
        <taxon>Dikarya</taxon>
        <taxon>Ascomycota</taxon>
        <taxon>Pezizomycotina</taxon>
        <taxon>Sordariomycetes</taxon>
        <taxon>Xylariomycetidae</taxon>
        <taxon>Xylariales</taxon>
        <taxon>Xylariaceae</taxon>
        <taxon>Xylaria</taxon>
    </lineage>
</organism>
<dbReference type="Proteomes" id="UP000481858">
    <property type="component" value="Unassembled WGS sequence"/>
</dbReference>